<name>A0AAD5TTP2_9FUNG</name>
<feature type="non-terminal residue" evidence="1">
    <location>
        <position position="53"/>
    </location>
</feature>
<evidence type="ECO:0000313" key="1">
    <source>
        <dbReference type="EMBL" id="KAJ3202897.1"/>
    </source>
</evidence>
<dbReference type="Proteomes" id="UP001211065">
    <property type="component" value="Unassembled WGS sequence"/>
</dbReference>
<dbReference type="AlphaFoldDB" id="A0AAD5TTP2"/>
<reference evidence="1" key="1">
    <citation type="submission" date="2020-05" db="EMBL/GenBank/DDBJ databases">
        <title>Phylogenomic resolution of chytrid fungi.</title>
        <authorList>
            <person name="Stajich J.E."/>
            <person name="Amses K."/>
            <person name="Simmons R."/>
            <person name="Seto K."/>
            <person name="Myers J."/>
            <person name="Bonds A."/>
            <person name="Quandt C.A."/>
            <person name="Barry K."/>
            <person name="Liu P."/>
            <person name="Grigoriev I."/>
            <person name="Longcore J.E."/>
            <person name="James T.Y."/>
        </authorList>
    </citation>
    <scope>NUCLEOTIDE SEQUENCE</scope>
    <source>
        <strain evidence="1">JEL0476</strain>
    </source>
</reference>
<evidence type="ECO:0000313" key="2">
    <source>
        <dbReference type="Proteomes" id="UP001211065"/>
    </source>
</evidence>
<accession>A0AAD5TTP2</accession>
<organism evidence="1 2">
    <name type="scientific">Clydaea vesicula</name>
    <dbReference type="NCBI Taxonomy" id="447962"/>
    <lineage>
        <taxon>Eukaryota</taxon>
        <taxon>Fungi</taxon>
        <taxon>Fungi incertae sedis</taxon>
        <taxon>Chytridiomycota</taxon>
        <taxon>Chytridiomycota incertae sedis</taxon>
        <taxon>Chytridiomycetes</taxon>
        <taxon>Lobulomycetales</taxon>
        <taxon>Lobulomycetaceae</taxon>
        <taxon>Clydaea</taxon>
    </lineage>
</organism>
<gene>
    <name evidence="1" type="ORF">HK099_001699</name>
</gene>
<protein>
    <submittedName>
        <fullName evidence="1">Uncharacterized protein</fullName>
    </submittedName>
</protein>
<comment type="caution">
    <text evidence="1">The sequence shown here is derived from an EMBL/GenBank/DDBJ whole genome shotgun (WGS) entry which is preliminary data.</text>
</comment>
<keyword evidence="2" id="KW-1185">Reference proteome</keyword>
<sequence>MGFMLDPIIDDFFSDLRIFPFSSFQTENPKTNRLLTTHKNSSFGRLDVIETNN</sequence>
<proteinExistence type="predicted"/>
<dbReference type="EMBL" id="JADGJW010001505">
    <property type="protein sequence ID" value="KAJ3202897.1"/>
    <property type="molecule type" value="Genomic_DNA"/>
</dbReference>